<dbReference type="GeneID" id="35606302"/>
<feature type="signal peptide" evidence="1">
    <location>
        <begin position="1"/>
        <end position="18"/>
    </location>
</feature>
<evidence type="ECO:0000313" key="4">
    <source>
        <dbReference type="Proteomes" id="UP000225277"/>
    </source>
</evidence>
<dbReference type="AlphaFoldDB" id="A0A2D3VBS4"/>
<dbReference type="OrthoDB" id="3942331at2759"/>
<dbReference type="STRING" id="112498.A0A2D3VBS4"/>
<dbReference type="InterPro" id="IPR046542">
    <property type="entry name" value="DUF6801"/>
</dbReference>
<feature type="domain" description="DUF6801" evidence="2">
    <location>
        <begin position="39"/>
        <end position="178"/>
    </location>
</feature>
<feature type="chain" id="PRO_5013736768" description="DUF6801 domain-containing protein" evidence="1">
    <location>
        <begin position="19"/>
        <end position="408"/>
    </location>
</feature>
<keyword evidence="1" id="KW-0732">Signal</keyword>
<dbReference type="EMBL" id="FJUY01000028">
    <property type="protein sequence ID" value="CZT25543.1"/>
    <property type="molecule type" value="Genomic_DNA"/>
</dbReference>
<dbReference type="Pfam" id="PF20611">
    <property type="entry name" value="DUF6801"/>
    <property type="match status" value="1"/>
</dbReference>
<dbReference type="Proteomes" id="UP000225277">
    <property type="component" value="Unassembled WGS sequence"/>
</dbReference>
<evidence type="ECO:0000259" key="2">
    <source>
        <dbReference type="Pfam" id="PF20611"/>
    </source>
</evidence>
<gene>
    <name evidence="3" type="ORF">RCC_11276</name>
</gene>
<evidence type="ECO:0000256" key="1">
    <source>
        <dbReference type="SAM" id="SignalP"/>
    </source>
</evidence>
<name>A0A2D3VBS4_9PEZI</name>
<reference evidence="3 4" key="1">
    <citation type="submission" date="2016-03" db="EMBL/GenBank/DDBJ databases">
        <authorList>
            <person name="Ploux O."/>
        </authorList>
    </citation>
    <scope>NUCLEOTIDE SEQUENCE [LARGE SCALE GENOMIC DNA]</scope>
    <source>
        <strain evidence="3 4">URUG2</strain>
    </source>
</reference>
<dbReference type="RefSeq" id="XP_023632266.1">
    <property type="nucleotide sequence ID" value="XM_023776498.1"/>
</dbReference>
<proteinExistence type="predicted"/>
<sequence>MASKMVSTIALAAGLAAAANTDPVVPLSAQIGALDFGVTCNVPVFGNYTFEGYFTATAPIQGASGQQIYYTDLVAAITIPSSLTGLGKFVSVSHAKASVKVQLDLENATPATYDVFPEPLVLDNITFTPGEPVTVRVPTTGTLPPLGPVTLGQAGKTHLIHLGEVDIDLTLLNNDGSTFLFPLPIKCPPSEIRYDIGIVNILDPSLKTPAAPTTNGTYKFAKISNNEETGSFRFPYSCDFSNGKMDDVDLTISGTVPTYLHPGDKWSVKDAFAYLRLSPATVADLTSGFTGVTMATTIVKQYNITVENGSPSSINALTTPIRTTSKVQQGQELDIALPADNTFSFGPFTAGASGQELFLTSAGTSGSFAFMDQSGRNVGGVDFQCKPKYTSRLIGIPVTNATPPPISK</sequence>
<evidence type="ECO:0000313" key="3">
    <source>
        <dbReference type="EMBL" id="CZT25543.1"/>
    </source>
</evidence>
<protein>
    <recommendedName>
        <fullName evidence="2">DUF6801 domain-containing protein</fullName>
    </recommendedName>
</protein>
<organism evidence="3 4">
    <name type="scientific">Ramularia collo-cygni</name>
    <dbReference type="NCBI Taxonomy" id="112498"/>
    <lineage>
        <taxon>Eukaryota</taxon>
        <taxon>Fungi</taxon>
        <taxon>Dikarya</taxon>
        <taxon>Ascomycota</taxon>
        <taxon>Pezizomycotina</taxon>
        <taxon>Dothideomycetes</taxon>
        <taxon>Dothideomycetidae</taxon>
        <taxon>Mycosphaerellales</taxon>
        <taxon>Mycosphaerellaceae</taxon>
        <taxon>Ramularia</taxon>
    </lineage>
</organism>
<accession>A0A2D3VBS4</accession>
<keyword evidence="4" id="KW-1185">Reference proteome</keyword>